<evidence type="ECO:0000313" key="3">
    <source>
        <dbReference type="Proteomes" id="UP000010862"/>
    </source>
</evidence>
<organism evidence="2 3">
    <name type="scientific">Prevotella dentalis (strain ATCC 49559 / DSM 3688 / JCM 13448 / NCTC 12043 / ES 2772)</name>
    <name type="common">Mitsuokella dentalis</name>
    <dbReference type="NCBI Taxonomy" id="908937"/>
    <lineage>
        <taxon>Bacteria</taxon>
        <taxon>Pseudomonadati</taxon>
        <taxon>Bacteroidota</taxon>
        <taxon>Bacteroidia</taxon>
        <taxon>Bacteroidales</taxon>
        <taxon>Prevotellaceae</taxon>
        <taxon>Prevotella</taxon>
    </lineage>
</organism>
<name>L0JCS7_PREDD</name>
<feature type="region of interest" description="Disordered" evidence="1">
    <location>
        <begin position="14"/>
        <end position="39"/>
    </location>
</feature>
<dbReference type="KEGG" id="pdt:Prede_2028"/>
<gene>
    <name evidence="2" type="ordered locus">Prede_2028</name>
</gene>
<evidence type="ECO:0000313" key="2">
    <source>
        <dbReference type="EMBL" id="AGB29305.1"/>
    </source>
</evidence>
<accession>L0JCS7</accession>
<sequence>MALSKNNGIFAADSGLSAEARNPAPRPPASAAVTRHRQTGMTRKRWGLTGFDSRMRRYVSTRRLVGYLLKLSEQQFNWRKQLRSRCLIEA</sequence>
<dbReference type="EMBL" id="CP003369">
    <property type="protein sequence ID" value="AGB29305.1"/>
    <property type="molecule type" value="Genomic_DNA"/>
</dbReference>
<reference evidence="2" key="1">
    <citation type="submission" date="2012-02" db="EMBL/GenBank/DDBJ databases">
        <title>Complete sequence of chromosome 2 of Prevotella dentalis DSM 3688.</title>
        <authorList>
            <consortium name="US DOE Joint Genome Institute (JGI-PGF)"/>
            <person name="Lucas S."/>
            <person name="Copeland A."/>
            <person name="Lapidus A."/>
            <person name="Glavina del Rio T."/>
            <person name="Dalin E."/>
            <person name="Tice H."/>
            <person name="Bruce D."/>
            <person name="Goodwin L."/>
            <person name="Pitluck S."/>
            <person name="Peters L."/>
            <person name="Mikhailova N."/>
            <person name="Chertkov O."/>
            <person name="Kyrpides N."/>
            <person name="Mavromatis K."/>
            <person name="Ivanova N."/>
            <person name="Brettin T."/>
            <person name="Detter J.C."/>
            <person name="Han C."/>
            <person name="Larimer F."/>
            <person name="Land M."/>
            <person name="Hauser L."/>
            <person name="Markowitz V."/>
            <person name="Cheng J.-F."/>
            <person name="Hugenholtz P."/>
            <person name="Woyke T."/>
            <person name="Wu D."/>
            <person name="Gronow S."/>
            <person name="Wellnitz S."/>
            <person name="Brambilla E."/>
            <person name="Klenk H.-P."/>
            <person name="Eisen J.A."/>
        </authorList>
    </citation>
    <scope>NUCLEOTIDE SEQUENCE</scope>
    <source>
        <strain evidence="2">DSM 3688</strain>
    </source>
</reference>
<evidence type="ECO:0000256" key="1">
    <source>
        <dbReference type="SAM" id="MobiDB-lite"/>
    </source>
</evidence>
<keyword evidence="3" id="KW-1185">Reference proteome</keyword>
<protein>
    <submittedName>
        <fullName evidence="2">Uncharacterized protein</fullName>
    </submittedName>
</protein>
<dbReference type="Proteomes" id="UP000010862">
    <property type="component" value="Chromosome 2"/>
</dbReference>
<dbReference type="HOGENOM" id="CLU_2438325_0_0_10"/>
<proteinExistence type="predicted"/>
<dbReference type="PATRIC" id="fig|908937.9.peg.2150"/>
<dbReference type="AlphaFoldDB" id="L0JCS7"/>